<name>A0A8S9YHQ6_9TREM</name>
<comment type="caution">
    <text evidence="2">The sequence shown here is derived from an EMBL/GenBank/DDBJ whole genome shotgun (WGS) entry which is preliminary data.</text>
</comment>
<gene>
    <name evidence="2" type="ORF">EG68_10785</name>
</gene>
<evidence type="ECO:0000313" key="2">
    <source>
        <dbReference type="EMBL" id="KAF7234777.1"/>
    </source>
</evidence>
<dbReference type="Proteomes" id="UP000822476">
    <property type="component" value="Unassembled WGS sequence"/>
</dbReference>
<protein>
    <submittedName>
        <fullName evidence="2">Uncharacterized protein</fullName>
    </submittedName>
</protein>
<keyword evidence="3" id="KW-1185">Reference proteome</keyword>
<evidence type="ECO:0000256" key="1">
    <source>
        <dbReference type="SAM" id="MobiDB-lite"/>
    </source>
</evidence>
<organism evidence="2 3">
    <name type="scientific">Paragonimus skrjabini miyazakii</name>
    <dbReference type="NCBI Taxonomy" id="59628"/>
    <lineage>
        <taxon>Eukaryota</taxon>
        <taxon>Metazoa</taxon>
        <taxon>Spiralia</taxon>
        <taxon>Lophotrochozoa</taxon>
        <taxon>Platyhelminthes</taxon>
        <taxon>Trematoda</taxon>
        <taxon>Digenea</taxon>
        <taxon>Plagiorchiida</taxon>
        <taxon>Troglotremata</taxon>
        <taxon>Troglotrematidae</taxon>
        <taxon>Paragonimus</taxon>
    </lineage>
</organism>
<dbReference type="AlphaFoldDB" id="A0A8S9YHQ6"/>
<evidence type="ECO:0000313" key="3">
    <source>
        <dbReference type="Proteomes" id="UP000822476"/>
    </source>
</evidence>
<feature type="compositionally biased region" description="Polar residues" evidence="1">
    <location>
        <begin position="61"/>
        <end position="82"/>
    </location>
</feature>
<accession>A0A8S9YHQ6</accession>
<proteinExistence type="predicted"/>
<feature type="region of interest" description="Disordered" evidence="1">
    <location>
        <begin position="60"/>
        <end position="92"/>
    </location>
</feature>
<sequence length="92" mass="10535">MQCKFDRLSWFKQIDCIHYQFPKQMPDQTAHCPPRLLPPKKAQRKVPMEKTIHRLKVGEMGSQTGVHQSQQPIPQLLTNQPPATVPSLPPAQ</sequence>
<reference evidence="2" key="1">
    <citation type="submission" date="2019-07" db="EMBL/GenBank/DDBJ databases">
        <title>Annotation for the trematode Paragonimus miyazaki's.</title>
        <authorList>
            <person name="Choi Y.-J."/>
        </authorList>
    </citation>
    <scope>NUCLEOTIDE SEQUENCE</scope>
    <source>
        <strain evidence="2">Japan</strain>
    </source>
</reference>
<feature type="compositionally biased region" description="Pro residues" evidence="1">
    <location>
        <begin position="83"/>
        <end position="92"/>
    </location>
</feature>
<dbReference type="EMBL" id="JTDE01008733">
    <property type="protein sequence ID" value="KAF7234777.1"/>
    <property type="molecule type" value="Genomic_DNA"/>
</dbReference>